<feature type="active site" evidence="11">
    <location>
        <position position="294"/>
    </location>
</feature>
<feature type="active site" description="Proton donor" evidence="11">
    <location>
        <position position="424"/>
    </location>
</feature>
<dbReference type="GO" id="GO:0005783">
    <property type="term" value="C:endoplasmic reticulum"/>
    <property type="evidence" value="ECO:0007669"/>
    <property type="project" value="TreeGrafter"/>
</dbReference>
<keyword evidence="16" id="KW-1185">Reference proteome</keyword>
<dbReference type="PRINTS" id="PR00747">
    <property type="entry name" value="GLYHDRLASE47"/>
</dbReference>
<dbReference type="GO" id="GO:0016020">
    <property type="term" value="C:membrane"/>
    <property type="evidence" value="ECO:0007669"/>
    <property type="project" value="InterPro"/>
</dbReference>
<dbReference type="Pfam" id="PF01532">
    <property type="entry name" value="Glyco_hydro_47"/>
    <property type="match status" value="1"/>
</dbReference>
<dbReference type="GO" id="GO:0005975">
    <property type="term" value="P:carbohydrate metabolic process"/>
    <property type="evidence" value="ECO:0007669"/>
    <property type="project" value="InterPro"/>
</dbReference>
<comment type="cofactor">
    <cofactor evidence="1">
        <name>Ca(2+)</name>
        <dbReference type="ChEBI" id="CHEBI:29108"/>
    </cofactor>
</comment>
<dbReference type="KEGG" id="mlr:MELLADRAFT_94782"/>
<dbReference type="GeneID" id="18937013"/>
<dbReference type="Proteomes" id="UP000001072">
    <property type="component" value="Unassembled WGS sequence"/>
</dbReference>
<comment type="similarity">
    <text evidence="3 13">Belongs to the glycosyl hydrolase 47 family.</text>
</comment>
<evidence type="ECO:0000256" key="1">
    <source>
        <dbReference type="ARBA" id="ARBA00001913"/>
    </source>
</evidence>
<keyword evidence="14" id="KW-1133">Transmembrane helix</keyword>
<evidence type="ECO:0000313" key="16">
    <source>
        <dbReference type="Proteomes" id="UP000001072"/>
    </source>
</evidence>
<reference evidence="16" key="1">
    <citation type="journal article" date="2011" name="Proc. Natl. Acad. Sci. U.S.A.">
        <title>Obligate biotrophy features unraveled by the genomic analysis of rust fungi.</title>
        <authorList>
            <person name="Duplessis S."/>
            <person name="Cuomo C.A."/>
            <person name="Lin Y.-C."/>
            <person name="Aerts A."/>
            <person name="Tisserant E."/>
            <person name="Veneault-Fourrey C."/>
            <person name="Joly D.L."/>
            <person name="Hacquard S."/>
            <person name="Amselem J."/>
            <person name="Cantarel B.L."/>
            <person name="Chiu R."/>
            <person name="Coutinho P.M."/>
            <person name="Feau N."/>
            <person name="Field M."/>
            <person name="Frey P."/>
            <person name="Gelhaye E."/>
            <person name="Goldberg J."/>
            <person name="Grabherr M.G."/>
            <person name="Kodira C.D."/>
            <person name="Kohler A."/>
            <person name="Kuees U."/>
            <person name="Lindquist E.A."/>
            <person name="Lucas S.M."/>
            <person name="Mago R."/>
            <person name="Mauceli E."/>
            <person name="Morin E."/>
            <person name="Murat C."/>
            <person name="Pangilinan J.L."/>
            <person name="Park R."/>
            <person name="Pearson M."/>
            <person name="Quesneville H."/>
            <person name="Rouhier N."/>
            <person name="Sakthikumar S."/>
            <person name="Salamov A.A."/>
            <person name="Schmutz J."/>
            <person name="Selles B."/>
            <person name="Shapiro H."/>
            <person name="Tanguay P."/>
            <person name="Tuskan G.A."/>
            <person name="Henrissat B."/>
            <person name="Van de Peer Y."/>
            <person name="Rouze P."/>
            <person name="Ellis J.G."/>
            <person name="Dodds P.N."/>
            <person name="Schein J.E."/>
            <person name="Zhong S."/>
            <person name="Hamelin R.C."/>
            <person name="Grigoriev I.V."/>
            <person name="Szabo L.J."/>
            <person name="Martin F."/>
        </authorList>
    </citation>
    <scope>NUCLEOTIDE SEQUENCE [LARGE SCALE GENOMIC DNA]</scope>
    <source>
        <strain evidence="16">98AG31 / pathotype 3-4-7</strain>
    </source>
</reference>
<evidence type="ECO:0000256" key="12">
    <source>
        <dbReference type="PIRSR" id="PIRSR601382-3"/>
    </source>
</evidence>
<dbReference type="InterPro" id="IPR012341">
    <property type="entry name" value="6hp_glycosidase-like_sf"/>
</dbReference>
<keyword evidence="5 13" id="KW-0378">Hydrolase</keyword>
<keyword evidence="8 13" id="KW-0326">Glycosidase</keyword>
<evidence type="ECO:0000256" key="4">
    <source>
        <dbReference type="ARBA" id="ARBA00022729"/>
    </source>
</evidence>
<dbReference type="OrthoDB" id="8118055at2759"/>
<evidence type="ECO:0000256" key="14">
    <source>
        <dbReference type="SAM" id="Phobius"/>
    </source>
</evidence>
<dbReference type="EMBL" id="GL883161">
    <property type="protein sequence ID" value="EGF99291.1"/>
    <property type="molecule type" value="Genomic_DNA"/>
</dbReference>
<evidence type="ECO:0000256" key="11">
    <source>
        <dbReference type="PIRSR" id="PIRSR601382-1"/>
    </source>
</evidence>
<evidence type="ECO:0000256" key="10">
    <source>
        <dbReference type="ARBA" id="ARBA00048605"/>
    </source>
</evidence>
<evidence type="ECO:0000256" key="3">
    <source>
        <dbReference type="ARBA" id="ARBA00007658"/>
    </source>
</evidence>
<dbReference type="EC" id="3.2.1.-" evidence="13"/>
<keyword evidence="14" id="KW-0812">Transmembrane</keyword>
<comment type="catalytic activity">
    <reaction evidence="9">
        <text>N(4)-(alpha-D-Man-(1-&gt;2)-alpha-D-Man-(1-&gt;2)-alpha-D-Man-(1-&gt;3)-[alpha-D-Man-(1-&gt;3)-[alpha-D-Man-(1-&gt;2)-alpha-D-Man-(1-&gt;6)]-alpha-D-Man-(1-&gt;6)]-beta-D-Man-(1-&gt;4)-beta-D-GlcNAc-(1-&gt;4)-beta-D-GlcNAc)-L-asparaginyl-[protein] (N-glucan mannose isomer 8A1,2,3B1,3) + 3 H2O = N(4)-(alpha-D-Man-(1-&gt;3)-[alpha-D-Man-(1-&gt;3)-[alpha-D-Man-(1-&gt;6)]-alpha-D-Man-(1-&gt;6)]-beta-D-Man-(1-&gt;4)-beta-D-GlcNAc-(1-&gt;4)-beta-D-GlcNAc)-L-asparaginyl-[protein] (N-glucan mannose isomer 5A1,2) + 3 beta-D-mannose</text>
        <dbReference type="Rhea" id="RHEA:56028"/>
        <dbReference type="Rhea" id="RHEA-COMP:14358"/>
        <dbReference type="Rhea" id="RHEA-COMP:14367"/>
        <dbReference type="ChEBI" id="CHEBI:15377"/>
        <dbReference type="ChEBI" id="CHEBI:28563"/>
        <dbReference type="ChEBI" id="CHEBI:59087"/>
        <dbReference type="ChEBI" id="CHEBI:60628"/>
        <dbReference type="EC" id="3.2.1.113"/>
    </reaction>
</comment>
<dbReference type="GO" id="GO:0036503">
    <property type="term" value="P:ERAD pathway"/>
    <property type="evidence" value="ECO:0007669"/>
    <property type="project" value="UniProtKB-ARBA"/>
</dbReference>
<dbReference type="Gene3D" id="1.50.10.10">
    <property type="match status" value="1"/>
</dbReference>
<dbReference type="InterPro" id="IPR036026">
    <property type="entry name" value="Seven-hairpin_glycosidases"/>
</dbReference>
<gene>
    <name evidence="15" type="ORF">MELLADRAFT_94782</name>
</gene>
<keyword evidence="6 12" id="KW-1015">Disulfide bond</keyword>
<organism evidence="16">
    <name type="scientific">Melampsora larici-populina (strain 98AG31 / pathotype 3-4-7)</name>
    <name type="common">Poplar leaf rust fungus</name>
    <dbReference type="NCBI Taxonomy" id="747676"/>
    <lineage>
        <taxon>Eukaryota</taxon>
        <taxon>Fungi</taxon>
        <taxon>Dikarya</taxon>
        <taxon>Basidiomycota</taxon>
        <taxon>Pucciniomycotina</taxon>
        <taxon>Pucciniomycetes</taxon>
        <taxon>Pucciniales</taxon>
        <taxon>Melampsoraceae</taxon>
        <taxon>Melampsora</taxon>
    </lineage>
</organism>
<name>F4S7W7_MELLP</name>
<keyword evidence="7" id="KW-0325">Glycoprotein</keyword>
<protein>
    <recommendedName>
        <fullName evidence="13">alpha-1,2-Mannosidase</fullName>
        <ecNumber evidence="13">3.2.1.-</ecNumber>
    </recommendedName>
</protein>
<proteinExistence type="inferred from homology"/>
<dbReference type="AlphaFoldDB" id="F4S7W7"/>
<evidence type="ECO:0000256" key="13">
    <source>
        <dbReference type="RuleBase" id="RU361193"/>
    </source>
</evidence>
<dbReference type="SUPFAM" id="SSF48225">
    <property type="entry name" value="Seven-hairpin glycosidases"/>
    <property type="match status" value="1"/>
</dbReference>
<sequence length="557" mass="63729">MRSQLHHLSTRSISNHIFITFFIIFNSLSQFNAIKIQADHIHLGPDSQLRANHIRNLFQKGWSTYRAHAWGHDETSILFHQTVGALSLKPSDTRNGWGATLVDSLSTLQVMQLNKLFDIFIPLISPKRNPLYLFSNQQFSIISTPNQEIIPYIQTYTKLFEYNQIRYIGGLLSAYEGSARTDQILVTKATQLADQLMYAWQNMSILPFPQMNFTNQKPLLESNGNITNLAESGSLIIEFYKLSKYTTNSTYLDLVETSMKSIINNQQIWPGLHSVDLDPMNARPISVTWGPAADSFYEYLNKYSLLTGNRDSSYLTHWALAVDSTLKHLIRTSAATTRPSTSFYNLPFFSSSSSIKTKERTFLASRKAHGRVVYGMTHLDCFVGGNFMLGGKMLKNQTIVDYGLKLTETCADSYFSTRSGVGPEIFDFIDKDTRRSSTPDGIELNFYDEFGYIPSGGYYLRPEVIESVFYAFRITGDPKWQEMGWKMWQSIERCCLVSHQTGLFAPFNQVNRMPTRNFTRSLGLQPDGWDGWEDGPLRESPEYGDFMESFWWAETMK</sequence>
<evidence type="ECO:0000256" key="8">
    <source>
        <dbReference type="ARBA" id="ARBA00023295"/>
    </source>
</evidence>
<keyword evidence="14" id="KW-0472">Membrane</keyword>
<dbReference type="InParanoid" id="F4S7W7"/>
<comment type="catalytic activity">
    <reaction evidence="10">
        <text>N(4)-(alpha-D-Man-(1-&gt;2)-alpha-D-Man-(1-&gt;2)-alpha-D-Man-(1-&gt;3)-[alpha-D-Man-(1-&gt;2)-alpha-D-Man-(1-&gt;3)-[alpha-D-Man-(1-&gt;2)-alpha-D-Man-(1-&gt;6)]-alpha-D-Man-(1-&gt;6)]-beta-D-Man-(1-&gt;4)-beta-D-GlcNAc-(1-&gt;4)-beta-D-GlcNAc)-L-asparaginyl-[protein] (N-glucan mannose isomer 9A1,2,3B1,2,3) + 4 H2O = N(4)-(alpha-D-Man-(1-&gt;3)-[alpha-D-Man-(1-&gt;3)-[alpha-D-Man-(1-&gt;6)]-alpha-D-Man-(1-&gt;6)]-beta-D-Man-(1-&gt;4)-beta-D-GlcNAc-(1-&gt;4)-beta-D-GlcNAc)-L-asparaginyl-[protein] (N-glucan mannose isomer 5A1,2) + 4 beta-D-mannose</text>
        <dbReference type="Rhea" id="RHEA:56008"/>
        <dbReference type="Rhea" id="RHEA-COMP:14356"/>
        <dbReference type="Rhea" id="RHEA-COMP:14367"/>
        <dbReference type="ChEBI" id="CHEBI:15377"/>
        <dbReference type="ChEBI" id="CHEBI:28563"/>
        <dbReference type="ChEBI" id="CHEBI:59087"/>
        <dbReference type="ChEBI" id="CHEBI:139493"/>
        <dbReference type="EC" id="3.2.1.113"/>
    </reaction>
</comment>
<dbReference type="VEuPathDB" id="FungiDB:MELLADRAFT_94782"/>
<evidence type="ECO:0000256" key="5">
    <source>
        <dbReference type="ARBA" id="ARBA00022801"/>
    </source>
</evidence>
<comment type="pathway">
    <text evidence="2">Protein modification; protein glycosylation.</text>
</comment>
<feature type="disulfide bond" evidence="12">
    <location>
        <begin position="381"/>
        <end position="410"/>
    </location>
</feature>
<dbReference type="InterPro" id="IPR001382">
    <property type="entry name" value="Glyco_hydro_47"/>
</dbReference>
<dbReference type="PANTHER" id="PTHR11742">
    <property type="entry name" value="MANNOSYL-OLIGOSACCHARIDE ALPHA-1,2-MANNOSIDASE-RELATED"/>
    <property type="match status" value="1"/>
</dbReference>
<dbReference type="STRING" id="747676.F4S7W7"/>
<accession>F4S7W7</accession>
<feature type="active site" evidence="11">
    <location>
        <position position="463"/>
    </location>
</feature>
<evidence type="ECO:0000313" key="15">
    <source>
        <dbReference type="EMBL" id="EGF99291.1"/>
    </source>
</evidence>
<feature type="transmembrane region" description="Helical" evidence="14">
    <location>
        <begin position="12"/>
        <end position="31"/>
    </location>
</feature>
<evidence type="ECO:0000256" key="9">
    <source>
        <dbReference type="ARBA" id="ARBA00047669"/>
    </source>
</evidence>
<dbReference type="InterPro" id="IPR050749">
    <property type="entry name" value="Glycosyl_Hydrolase_47"/>
</dbReference>
<evidence type="ECO:0000256" key="2">
    <source>
        <dbReference type="ARBA" id="ARBA00004922"/>
    </source>
</evidence>
<dbReference type="RefSeq" id="XP_007417462.1">
    <property type="nucleotide sequence ID" value="XM_007417400.1"/>
</dbReference>
<dbReference type="PANTHER" id="PTHR11742:SF101">
    <property type="entry name" value="MANNOSYL-OLIGOSACCHARIDE ALPHA-1,2-MANNOSIDASE 1B"/>
    <property type="match status" value="1"/>
</dbReference>
<evidence type="ECO:0000256" key="6">
    <source>
        <dbReference type="ARBA" id="ARBA00023157"/>
    </source>
</evidence>
<dbReference type="eggNOG" id="KOG2204">
    <property type="taxonomic scope" value="Eukaryota"/>
</dbReference>
<dbReference type="GO" id="GO:0005509">
    <property type="term" value="F:calcium ion binding"/>
    <property type="evidence" value="ECO:0007669"/>
    <property type="project" value="InterPro"/>
</dbReference>
<keyword evidence="4" id="KW-0732">Signal</keyword>
<evidence type="ECO:0000256" key="7">
    <source>
        <dbReference type="ARBA" id="ARBA00023180"/>
    </source>
</evidence>
<dbReference type="GO" id="GO:0004571">
    <property type="term" value="F:mannosyl-oligosaccharide 1,2-alpha-mannosidase activity"/>
    <property type="evidence" value="ECO:0007669"/>
    <property type="project" value="UniProtKB-EC"/>
</dbReference>
<dbReference type="HOGENOM" id="CLU_003818_0_2_1"/>
<feature type="active site" description="Proton donor" evidence="11">
    <location>
        <position position="161"/>
    </location>
</feature>